<comment type="caution">
    <text evidence="2">The sequence shown here is derived from an EMBL/GenBank/DDBJ whole genome shotgun (WGS) entry which is preliminary data.</text>
</comment>
<reference evidence="2 3" key="1">
    <citation type="journal article" date="2011" name="J. Bacteriol.">
        <title>Draft genome sequence of the marine bacterium Streptomyces griseoaurantiacus M045, which produces novel manumycin-type antibiotics with a pABA core component.</title>
        <authorList>
            <person name="Li F."/>
            <person name="Jiang P."/>
            <person name="Zheng H."/>
            <person name="Wang S."/>
            <person name="Zhao G."/>
            <person name="Qin S."/>
            <person name="Liu Z."/>
        </authorList>
    </citation>
    <scope>NUCLEOTIDE SEQUENCE [LARGE SCALE GENOMIC DNA]</scope>
    <source>
        <strain evidence="2 3">M045</strain>
    </source>
</reference>
<evidence type="ECO:0000313" key="2">
    <source>
        <dbReference type="EMBL" id="EGG46816.1"/>
    </source>
</evidence>
<dbReference type="AlphaFoldDB" id="F3NII0"/>
<organism evidence="2 3">
    <name type="scientific">Streptomyces griseoaurantiacus M045</name>
    <dbReference type="NCBI Taxonomy" id="996637"/>
    <lineage>
        <taxon>Bacteria</taxon>
        <taxon>Bacillati</taxon>
        <taxon>Actinomycetota</taxon>
        <taxon>Actinomycetes</taxon>
        <taxon>Kitasatosporales</taxon>
        <taxon>Streptomycetaceae</taxon>
        <taxon>Streptomyces</taxon>
        <taxon>Streptomyces aurantiacus group</taxon>
    </lineage>
</organism>
<protein>
    <submittedName>
        <fullName evidence="2">Uncharacterized protein</fullName>
    </submittedName>
</protein>
<keyword evidence="3" id="KW-1185">Reference proteome</keyword>
<sequence length="60" mass="6165">MTRVEESECGHAQPFCRSGSSSTPRSGAHPGRAPGFPVPSVPGDRPAPKKIGTHDLDGPG</sequence>
<dbReference type="STRING" id="996637.SGM_2944"/>
<name>F3NII0_9ACTN</name>
<feature type="region of interest" description="Disordered" evidence="1">
    <location>
        <begin position="1"/>
        <end position="60"/>
    </location>
</feature>
<gene>
    <name evidence="2" type="ORF">SGM_2944</name>
</gene>
<dbReference type="Proteomes" id="UP000003022">
    <property type="component" value="Unassembled WGS sequence"/>
</dbReference>
<dbReference type="EMBL" id="AEYX01000035">
    <property type="protein sequence ID" value="EGG46816.1"/>
    <property type="molecule type" value="Genomic_DNA"/>
</dbReference>
<evidence type="ECO:0000313" key="3">
    <source>
        <dbReference type="Proteomes" id="UP000003022"/>
    </source>
</evidence>
<evidence type="ECO:0000256" key="1">
    <source>
        <dbReference type="SAM" id="MobiDB-lite"/>
    </source>
</evidence>
<accession>F3NII0</accession>
<proteinExistence type="predicted"/>